<dbReference type="AlphaFoldDB" id="A0A178K2U4"/>
<dbReference type="PROSITE" id="PS50111">
    <property type="entry name" value="CHEMOTAXIS_TRANSDUC_2"/>
    <property type="match status" value="1"/>
</dbReference>
<sequence length="547" mass="60378">MQWFNNLSFRWKCAAPTTLVMLIFVAILAMILAVFSDQQRIDNLTDNEVQPVLLDMDEGYRDMYQIIAAGQGVLLSSDDPELLKYHQEEYYDNAKKALRRVSSAQRLIDLNVLEVSYQGKLEQMKASYASFNQHYRYMVDNPTLAYGYFIDNQDQITASFDKWRSEFKVIYEAIEAIQAGLKQEINEEVALATTILEVAVVVAIVLSIFITWLVTNLVLAPLRRMTDTMQDIASGQGDLTQRVAVETKDEIGELASAFNLFASKVQSTIRDVTEMVETVKSESHKIHHESAAILTAASEQQNESAQVATAVHEMSATSDSVSSHANEAAHATQEANSESNSAKQTLGQTVASIHQLAEEIESSSEVVSNLERDVGNIASILDVIRGIADQTNLLALNAAIEAARAGEQGRGFAVVADEVRSLASKTQDSTGEIQVMIERLQHGAQEAVTAMMHSRECGTQTVEKANSANESLDAISRSIEVIAEMNLQIATAATQQSQVSEDVNQNIQTIADKSQAMVDKVQTTEHAFDNLTNECDQLDRLIRQFKV</sequence>
<evidence type="ECO:0000256" key="1">
    <source>
        <dbReference type="ARBA" id="ARBA00004429"/>
    </source>
</evidence>
<evidence type="ECO:0000256" key="4">
    <source>
        <dbReference type="ARBA" id="ARBA00022500"/>
    </source>
</evidence>
<dbReference type="Proteomes" id="UP000078503">
    <property type="component" value="Unassembled WGS sequence"/>
</dbReference>
<comment type="caution">
    <text evidence="17">The sequence shown here is derived from an EMBL/GenBank/DDBJ whole genome shotgun (WGS) entry which is preliminary data.</text>
</comment>
<name>A0A178K2U4_9GAMM</name>
<evidence type="ECO:0000259" key="16">
    <source>
        <dbReference type="PROSITE" id="PS50885"/>
    </source>
</evidence>
<dbReference type="Gene3D" id="6.10.340.10">
    <property type="match status" value="1"/>
</dbReference>
<evidence type="ECO:0000256" key="11">
    <source>
        <dbReference type="PROSITE-ProRule" id="PRU00284"/>
    </source>
</evidence>
<evidence type="ECO:0000256" key="3">
    <source>
        <dbReference type="ARBA" id="ARBA00022481"/>
    </source>
</evidence>
<evidence type="ECO:0000256" key="6">
    <source>
        <dbReference type="ARBA" id="ARBA00022692"/>
    </source>
</evidence>
<evidence type="ECO:0000256" key="5">
    <source>
        <dbReference type="ARBA" id="ARBA00022519"/>
    </source>
</evidence>
<evidence type="ECO:0000256" key="7">
    <source>
        <dbReference type="ARBA" id="ARBA00022989"/>
    </source>
</evidence>
<dbReference type="SMART" id="SM00283">
    <property type="entry name" value="MA"/>
    <property type="match status" value="1"/>
</dbReference>
<feature type="transmembrane region" description="Helical" evidence="13">
    <location>
        <begin position="14"/>
        <end position="35"/>
    </location>
</feature>
<dbReference type="GO" id="GO:0005886">
    <property type="term" value="C:plasma membrane"/>
    <property type="evidence" value="ECO:0007669"/>
    <property type="project" value="UniProtKB-SubCell"/>
</dbReference>
<keyword evidence="9 11" id="KW-0807">Transducer</keyword>
<dbReference type="SMART" id="SM00304">
    <property type="entry name" value="HAMP"/>
    <property type="match status" value="2"/>
</dbReference>
<reference evidence="17 18" key="1">
    <citation type="submission" date="2016-03" db="EMBL/GenBank/DDBJ databases">
        <title>Photobacterium proteolyticum sp. nov. a protease producing bacterium isolated from ocean sediments of Laizhou Bay.</title>
        <authorList>
            <person name="Li Y."/>
        </authorList>
    </citation>
    <scope>NUCLEOTIDE SEQUENCE [LARGE SCALE GENOMIC DNA]</scope>
    <source>
        <strain evidence="17 18">R-40508</strain>
    </source>
</reference>
<feature type="compositionally biased region" description="Polar residues" evidence="12">
    <location>
        <begin position="315"/>
        <end position="325"/>
    </location>
</feature>
<proteinExistence type="inferred from homology"/>
<evidence type="ECO:0000256" key="9">
    <source>
        <dbReference type="ARBA" id="ARBA00023224"/>
    </source>
</evidence>
<feature type="domain" description="T-SNARE coiled-coil homology" evidence="15">
    <location>
        <begin position="462"/>
        <end position="524"/>
    </location>
</feature>
<dbReference type="GO" id="GO:0004888">
    <property type="term" value="F:transmembrane signaling receptor activity"/>
    <property type="evidence" value="ECO:0007669"/>
    <property type="project" value="InterPro"/>
</dbReference>
<dbReference type="Gene3D" id="1.10.287.950">
    <property type="entry name" value="Methyl-accepting chemotaxis protein"/>
    <property type="match status" value="1"/>
</dbReference>
<dbReference type="PANTHER" id="PTHR32089">
    <property type="entry name" value="METHYL-ACCEPTING CHEMOTAXIS PROTEIN MCPB"/>
    <property type="match status" value="1"/>
</dbReference>
<dbReference type="Pfam" id="PF00015">
    <property type="entry name" value="MCPsignal"/>
    <property type="match status" value="1"/>
</dbReference>
<gene>
    <name evidence="17" type="ORF">A3K86_20175</name>
</gene>
<dbReference type="CDD" id="cd11386">
    <property type="entry name" value="MCP_signal"/>
    <property type="match status" value="1"/>
</dbReference>
<keyword evidence="6 13" id="KW-0812">Transmembrane</keyword>
<feature type="compositionally biased region" description="Polar residues" evidence="12">
    <location>
        <begin position="333"/>
        <end position="345"/>
    </location>
</feature>
<feature type="region of interest" description="Disordered" evidence="12">
    <location>
        <begin position="315"/>
        <end position="345"/>
    </location>
</feature>
<organism evidence="17 18">
    <name type="scientific">Photobacterium jeanii</name>
    <dbReference type="NCBI Taxonomy" id="858640"/>
    <lineage>
        <taxon>Bacteria</taxon>
        <taxon>Pseudomonadati</taxon>
        <taxon>Pseudomonadota</taxon>
        <taxon>Gammaproteobacteria</taxon>
        <taxon>Vibrionales</taxon>
        <taxon>Vibrionaceae</taxon>
        <taxon>Photobacterium</taxon>
    </lineage>
</organism>
<evidence type="ECO:0000256" key="8">
    <source>
        <dbReference type="ARBA" id="ARBA00023136"/>
    </source>
</evidence>
<dbReference type="FunFam" id="1.10.287.950:FF:000001">
    <property type="entry name" value="Methyl-accepting chemotaxis sensory transducer"/>
    <property type="match status" value="1"/>
</dbReference>
<dbReference type="PRINTS" id="PR00260">
    <property type="entry name" value="CHEMTRNSDUCR"/>
</dbReference>
<comment type="subcellular location">
    <subcellularLocation>
        <location evidence="1">Cell inner membrane</location>
        <topology evidence="1">Multi-pass membrane protein</topology>
    </subcellularLocation>
</comment>
<feature type="domain" description="HAMP" evidence="16">
    <location>
        <begin position="216"/>
        <end position="270"/>
    </location>
</feature>
<dbReference type="GO" id="GO:0007165">
    <property type="term" value="P:signal transduction"/>
    <property type="evidence" value="ECO:0007669"/>
    <property type="project" value="UniProtKB-KW"/>
</dbReference>
<dbReference type="SUPFAM" id="SSF58104">
    <property type="entry name" value="Methyl-accepting chemotaxis protein (MCP) signaling domain"/>
    <property type="match status" value="1"/>
</dbReference>
<feature type="domain" description="Methyl-accepting transducer" evidence="14">
    <location>
        <begin position="275"/>
        <end position="511"/>
    </location>
</feature>
<keyword evidence="8 13" id="KW-0472">Membrane</keyword>
<evidence type="ECO:0000256" key="13">
    <source>
        <dbReference type="SAM" id="Phobius"/>
    </source>
</evidence>
<dbReference type="RefSeq" id="WP_068335746.1">
    <property type="nucleotide sequence ID" value="NZ_LVHF01000033.1"/>
</dbReference>
<feature type="transmembrane region" description="Helical" evidence="13">
    <location>
        <begin position="189"/>
        <end position="214"/>
    </location>
</feature>
<evidence type="ECO:0000256" key="2">
    <source>
        <dbReference type="ARBA" id="ARBA00022475"/>
    </source>
</evidence>
<dbReference type="InterPro" id="IPR003660">
    <property type="entry name" value="HAMP_dom"/>
</dbReference>
<dbReference type="GO" id="GO:0006935">
    <property type="term" value="P:chemotaxis"/>
    <property type="evidence" value="ECO:0007669"/>
    <property type="project" value="UniProtKB-KW"/>
</dbReference>
<dbReference type="EMBL" id="LVHF01000033">
    <property type="protein sequence ID" value="OAN11275.1"/>
    <property type="molecule type" value="Genomic_DNA"/>
</dbReference>
<keyword evidence="2" id="KW-1003">Cell membrane</keyword>
<dbReference type="PROSITE" id="PS50885">
    <property type="entry name" value="HAMP"/>
    <property type="match status" value="1"/>
</dbReference>
<comment type="similarity">
    <text evidence="10">Belongs to the methyl-accepting chemotaxis (MCP) protein family.</text>
</comment>
<keyword evidence="7 13" id="KW-1133">Transmembrane helix</keyword>
<dbReference type="PROSITE" id="PS50192">
    <property type="entry name" value="T_SNARE"/>
    <property type="match status" value="1"/>
</dbReference>
<evidence type="ECO:0000259" key="14">
    <source>
        <dbReference type="PROSITE" id="PS50111"/>
    </source>
</evidence>
<dbReference type="STRING" id="858640.A3K86_20175"/>
<dbReference type="InterPro" id="IPR004090">
    <property type="entry name" value="Chemotax_Me-accpt_rcpt"/>
</dbReference>
<keyword evidence="4" id="KW-0145">Chemotaxis</keyword>
<keyword evidence="18" id="KW-1185">Reference proteome</keyword>
<keyword evidence="3" id="KW-0488">Methylation</keyword>
<evidence type="ECO:0000259" key="15">
    <source>
        <dbReference type="PROSITE" id="PS50192"/>
    </source>
</evidence>
<dbReference type="CDD" id="cd06225">
    <property type="entry name" value="HAMP"/>
    <property type="match status" value="1"/>
</dbReference>
<keyword evidence="5" id="KW-0997">Cell inner membrane</keyword>
<evidence type="ECO:0000256" key="12">
    <source>
        <dbReference type="SAM" id="MobiDB-lite"/>
    </source>
</evidence>
<protein>
    <submittedName>
        <fullName evidence="17">Chemotaxis protein</fullName>
    </submittedName>
</protein>
<evidence type="ECO:0000256" key="10">
    <source>
        <dbReference type="ARBA" id="ARBA00029447"/>
    </source>
</evidence>
<accession>A0A178K2U4</accession>
<dbReference type="OrthoDB" id="2489132at2"/>
<dbReference type="InterPro" id="IPR000727">
    <property type="entry name" value="T_SNARE_dom"/>
</dbReference>
<dbReference type="InterPro" id="IPR004089">
    <property type="entry name" value="MCPsignal_dom"/>
</dbReference>
<evidence type="ECO:0000313" key="18">
    <source>
        <dbReference type="Proteomes" id="UP000078503"/>
    </source>
</evidence>
<dbReference type="PANTHER" id="PTHR32089:SF39">
    <property type="entry name" value="METHYL-ACCEPTING CHEMOTAXIS PROTEIN HLYB"/>
    <property type="match status" value="1"/>
</dbReference>
<evidence type="ECO:0000313" key="17">
    <source>
        <dbReference type="EMBL" id="OAN11275.1"/>
    </source>
</evidence>
<dbReference type="Pfam" id="PF00672">
    <property type="entry name" value="HAMP"/>
    <property type="match status" value="1"/>
</dbReference>